<gene>
    <name evidence="1" type="ORF">NWE54_04705</name>
</gene>
<sequence>MSETNEAPKAPDLHQQQLDALEAASKQQLDALAQQRDMAMESAKYWDNVAKQAAAERPELQVAIPPTPHVSSAVLTEAHFTYLESILKAQVDFVRTLLTPSER</sequence>
<evidence type="ECO:0000313" key="1">
    <source>
        <dbReference type="EMBL" id="UZF88093.1"/>
    </source>
</evidence>
<proteinExistence type="predicted"/>
<organism evidence="1">
    <name type="scientific">Bosea sp. NBC_00436</name>
    <dbReference type="NCBI Taxonomy" id="2969620"/>
    <lineage>
        <taxon>Bacteria</taxon>
        <taxon>Pseudomonadati</taxon>
        <taxon>Pseudomonadota</taxon>
        <taxon>Alphaproteobacteria</taxon>
        <taxon>Hyphomicrobiales</taxon>
        <taxon>Boseaceae</taxon>
        <taxon>Bosea</taxon>
    </lineage>
</organism>
<reference evidence="1" key="1">
    <citation type="submission" date="2022-08" db="EMBL/GenBank/DDBJ databases">
        <title>Complete Genome Sequences of 2 Bosea sp. soil isolates.</title>
        <authorList>
            <person name="Alvarez Arevalo M."/>
            <person name="Sterndorff E.B."/>
            <person name="Faurdal D."/>
            <person name="Joergensen T.S."/>
            <person name="Weber T."/>
        </authorList>
    </citation>
    <scope>NUCLEOTIDE SEQUENCE</scope>
    <source>
        <strain evidence="1">NBC_00436</strain>
    </source>
</reference>
<protein>
    <submittedName>
        <fullName evidence="1">Uncharacterized protein</fullName>
    </submittedName>
</protein>
<dbReference type="AlphaFoldDB" id="A0A9E8CSZ4"/>
<name>A0A9E8CSZ4_9HYPH</name>
<dbReference type="EMBL" id="CP102774">
    <property type="protein sequence ID" value="UZF88093.1"/>
    <property type="molecule type" value="Genomic_DNA"/>
</dbReference>
<accession>A0A9E8CSZ4</accession>